<gene>
    <name evidence="2" type="ORF">NSJP_4129</name>
</gene>
<dbReference type="GO" id="GO:0004029">
    <property type="term" value="F:aldehyde dehydrogenase (NAD+) activity"/>
    <property type="evidence" value="ECO:0007669"/>
    <property type="project" value="TreeGrafter"/>
</dbReference>
<dbReference type="InterPro" id="IPR036291">
    <property type="entry name" value="NAD(P)-bd_dom_sf"/>
</dbReference>
<dbReference type="InterPro" id="IPR001509">
    <property type="entry name" value="Epimerase_deHydtase"/>
</dbReference>
<dbReference type="OrthoDB" id="9801056at2"/>
<evidence type="ECO:0000259" key="1">
    <source>
        <dbReference type="Pfam" id="PF01370"/>
    </source>
</evidence>
<feature type="domain" description="NAD-dependent epimerase/dehydratase" evidence="1">
    <location>
        <begin position="4"/>
        <end position="218"/>
    </location>
</feature>
<dbReference type="SUPFAM" id="SSF51735">
    <property type="entry name" value="NAD(P)-binding Rossmann-fold domains"/>
    <property type="match status" value="1"/>
</dbReference>
<dbReference type="RefSeq" id="WP_080888417.1">
    <property type="nucleotide sequence ID" value="NZ_LT828648.1"/>
</dbReference>
<dbReference type="GO" id="GO:0005737">
    <property type="term" value="C:cytoplasm"/>
    <property type="evidence" value="ECO:0007669"/>
    <property type="project" value="TreeGrafter"/>
</dbReference>
<dbReference type="PANTHER" id="PTHR48079:SF6">
    <property type="entry name" value="NAD(P)-BINDING DOMAIN-CONTAINING PROTEIN-RELATED"/>
    <property type="match status" value="1"/>
</dbReference>
<protein>
    <recommendedName>
        <fullName evidence="1">NAD-dependent epimerase/dehydratase domain-containing protein</fullName>
    </recommendedName>
</protein>
<evidence type="ECO:0000313" key="2">
    <source>
        <dbReference type="EMBL" id="SLM50296.1"/>
    </source>
</evidence>
<dbReference type="Proteomes" id="UP000192042">
    <property type="component" value="Chromosome I"/>
</dbReference>
<dbReference type="Gene3D" id="3.40.50.720">
    <property type="entry name" value="NAD(P)-binding Rossmann-like Domain"/>
    <property type="match status" value="1"/>
</dbReference>
<dbReference type="STRING" id="1325564.NSJP_4129"/>
<name>A0A1W1IBB5_9BACT</name>
<organism evidence="2 3">
    <name type="scientific">Nitrospira japonica</name>
    <dbReference type="NCBI Taxonomy" id="1325564"/>
    <lineage>
        <taxon>Bacteria</taxon>
        <taxon>Pseudomonadati</taxon>
        <taxon>Nitrospirota</taxon>
        <taxon>Nitrospiria</taxon>
        <taxon>Nitrospirales</taxon>
        <taxon>Nitrospiraceae</taxon>
        <taxon>Nitrospira</taxon>
    </lineage>
</organism>
<dbReference type="PANTHER" id="PTHR48079">
    <property type="entry name" value="PROTEIN YEEZ"/>
    <property type="match status" value="1"/>
</dbReference>
<dbReference type="Pfam" id="PF01370">
    <property type="entry name" value="Epimerase"/>
    <property type="match status" value="1"/>
</dbReference>
<accession>A0A1W1IBB5</accession>
<keyword evidence="3" id="KW-1185">Reference proteome</keyword>
<dbReference type="AlphaFoldDB" id="A0A1W1IBB5"/>
<evidence type="ECO:0000313" key="3">
    <source>
        <dbReference type="Proteomes" id="UP000192042"/>
    </source>
</evidence>
<dbReference type="InterPro" id="IPR051783">
    <property type="entry name" value="NAD(P)-dependent_oxidoreduct"/>
</dbReference>
<proteinExistence type="predicted"/>
<dbReference type="EMBL" id="LT828648">
    <property type="protein sequence ID" value="SLM50296.1"/>
    <property type="molecule type" value="Genomic_DNA"/>
</dbReference>
<dbReference type="KEGG" id="nja:NSJP_4129"/>
<sequence length="328" mass="35592">MTRVLVTGAGGFLGHALTEDLVRSGHRVRALIRQPALPQDVPGVDTIVGDIRDPRCAGEAARGCDAVVHLAGLVHAADDKSLREADYRSINVDGTRHLLDAAVAGGVSRFLFASSVKVFGETTAGCADERTPPDPQTPYARSKWEAEQAVAASAVPGRFATVSLRLPLVYGRTAKGNLYRMIDAIDRGRFPPLPRVRALRSLLSVKNFVLAVRALLQPKAVARPCYVVTDEVPYSVTDIYDLLRSGLGLPPPSWRVPLPILTVTGLCGDLLQLCVRRPLPLTSATLVKLIGQAWYSSEALMREAGYRPFDRFDAAVPDLIAHYRQSRP</sequence>
<reference evidence="2 3" key="1">
    <citation type="submission" date="2017-03" db="EMBL/GenBank/DDBJ databases">
        <authorList>
            <person name="Afonso C.L."/>
            <person name="Miller P.J."/>
            <person name="Scott M.A."/>
            <person name="Spackman E."/>
            <person name="Goraichik I."/>
            <person name="Dimitrov K.M."/>
            <person name="Suarez D.L."/>
            <person name="Swayne D.E."/>
        </authorList>
    </citation>
    <scope>NUCLEOTIDE SEQUENCE [LARGE SCALE GENOMIC DNA]</scope>
    <source>
        <strain evidence="2">Genome sequencing of Nitrospira japonica strain NJ11</strain>
    </source>
</reference>